<comment type="caution">
    <text evidence="1">The sequence shown here is derived from an EMBL/GenBank/DDBJ whole genome shotgun (WGS) entry which is preliminary data.</text>
</comment>
<reference evidence="1" key="1">
    <citation type="submission" date="2022-11" db="EMBL/GenBank/DDBJ databases">
        <title>Genome Sequence of Boeremia exigua.</title>
        <authorList>
            <person name="Buettner E."/>
        </authorList>
    </citation>
    <scope>NUCLEOTIDE SEQUENCE</scope>
    <source>
        <strain evidence="1">CU02</strain>
    </source>
</reference>
<organism evidence="1 2">
    <name type="scientific">Boeremia exigua</name>
    <dbReference type="NCBI Taxonomy" id="749465"/>
    <lineage>
        <taxon>Eukaryota</taxon>
        <taxon>Fungi</taxon>
        <taxon>Dikarya</taxon>
        <taxon>Ascomycota</taxon>
        <taxon>Pezizomycotina</taxon>
        <taxon>Dothideomycetes</taxon>
        <taxon>Pleosporomycetidae</taxon>
        <taxon>Pleosporales</taxon>
        <taxon>Pleosporineae</taxon>
        <taxon>Didymellaceae</taxon>
        <taxon>Boeremia</taxon>
    </lineage>
</organism>
<evidence type="ECO:0000313" key="2">
    <source>
        <dbReference type="Proteomes" id="UP001153331"/>
    </source>
</evidence>
<dbReference type="EMBL" id="JAPHNI010000054">
    <property type="protein sequence ID" value="KAJ8117407.1"/>
    <property type="molecule type" value="Genomic_DNA"/>
</dbReference>
<gene>
    <name evidence="1" type="ORF">OPT61_g1392</name>
</gene>
<proteinExistence type="predicted"/>
<name>A0ACC2IQL7_9PLEO</name>
<keyword evidence="2" id="KW-1185">Reference proteome</keyword>
<evidence type="ECO:0000313" key="1">
    <source>
        <dbReference type="EMBL" id="KAJ8117407.1"/>
    </source>
</evidence>
<protein>
    <submittedName>
        <fullName evidence="1">Uncharacterized protein</fullName>
    </submittedName>
</protein>
<accession>A0ACC2IQL7</accession>
<dbReference type="Proteomes" id="UP001153331">
    <property type="component" value="Unassembled WGS sequence"/>
</dbReference>
<sequence>MAAWFPGVETCRPAFDIKPTPRVTSGLRFPDACARHINGDMACDRVFIIVSASLSRNTDALSRLTDALGDKVAGLHVGMSSHTPIDEVAAIVSKVKDLSIDCLICLGAGSITDAAKVIRFALANDAFTMADIRALRGARPHKHTLPNIPLVCIPTTLSGGEYQGIAGVTDNETQEKMLFDPIRDPDLIIQDPELCSTTPQRVWLSTGIRAVDHCVETLCSLQSNDTADNYARRGLRVLVEALLCCKEDPQDLKALHLCQMAVIDAMRAVSCGVPLGASHAIGHQLGPLGVPHGETSCVMLPAVCSFNTREPANVQKQAEIVQLLLDTPVISSLLESNGFGSTKPQLAEILNIFLRQLGMPRTLKEVGVEGDEKLRQLAKNSLQDHWIKTNAIPITEEGQMMELLAIAA</sequence>